<reference evidence="2" key="1">
    <citation type="submission" date="2023-03" db="EMBL/GenBank/DDBJ databases">
        <title>Massive genome expansion in bonnet fungi (Mycena s.s.) driven by repeated elements and novel gene families across ecological guilds.</title>
        <authorList>
            <consortium name="Lawrence Berkeley National Laboratory"/>
            <person name="Harder C.B."/>
            <person name="Miyauchi S."/>
            <person name="Viragh M."/>
            <person name="Kuo A."/>
            <person name="Thoen E."/>
            <person name="Andreopoulos B."/>
            <person name="Lu D."/>
            <person name="Skrede I."/>
            <person name="Drula E."/>
            <person name="Henrissat B."/>
            <person name="Morin E."/>
            <person name="Kohler A."/>
            <person name="Barry K."/>
            <person name="LaButti K."/>
            <person name="Morin E."/>
            <person name="Salamov A."/>
            <person name="Lipzen A."/>
            <person name="Mereny Z."/>
            <person name="Hegedus B."/>
            <person name="Baldrian P."/>
            <person name="Stursova M."/>
            <person name="Weitz H."/>
            <person name="Taylor A."/>
            <person name="Grigoriev I.V."/>
            <person name="Nagy L.G."/>
            <person name="Martin F."/>
            <person name="Kauserud H."/>
        </authorList>
    </citation>
    <scope>NUCLEOTIDE SEQUENCE</scope>
    <source>
        <strain evidence="2">CBHHK173m</strain>
    </source>
</reference>
<gene>
    <name evidence="2" type="ORF">B0H15DRAFT_930816</name>
</gene>
<comment type="caution">
    <text evidence="2">The sequence shown here is derived from an EMBL/GenBank/DDBJ whole genome shotgun (WGS) entry which is preliminary data.</text>
</comment>
<evidence type="ECO:0000256" key="1">
    <source>
        <dbReference type="SAM" id="MobiDB-lite"/>
    </source>
</evidence>
<sequence>MHDLTEDTEALSHDSDQDNNLVAHPAVRAPDIEKLTAKQKAKYYFLMMSLFPLPESMKNIKQRIPYDVLHTASLEPSSDGYRPVIEQLPVSEWNTTIPWGRFQNWDCKNWDDWDGPSFESGSPFLTRSLAGVLIKEDLRLSGRIRGIAHQGARLVFTMTGHTYEYFMLLDASTDCFVYKLGCFKSLEDFFARADPSPKIQDIVPRSPGSTVSHDQQLLRSAFVRCGGNLKDLEQQMMGGTRWWDYFGKDPWLKQLVEHPDIVRMIEAEKAAEPYQLKDAV</sequence>
<feature type="region of interest" description="Disordered" evidence="1">
    <location>
        <begin position="1"/>
        <end position="22"/>
    </location>
</feature>
<keyword evidence="3" id="KW-1185">Reference proteome</keyword>
<protein>
    <submittedName>
        <fullName evidence="2">Uncharacterized protein</fullName>
    </submittedName>
</protein>
<evidence type="ECO:0000313" key="3">
    <source>
        <dbReference type="Proteomes" id="UP001222325"/>
    </source>
</evidence>
<dbReference type="AlphaFoldDB" id="A0AAD6XP30"/>
<proteinExistence type="predicted"/>
<dbReference type="EMBL" id="JARJCN010000025">
    <property type="protein sequence ID" value="KAJ7088724.1"/>
    <property type="molecule type" value="Genomic_DNA"/>
</dbReference>
<dbReference type="Proteomes" id="UP001222325">
    <property type="component" value="Unassembled WGS sequence"/>
</dbReference>
<accession>A0AAD6XP30</accession>
<feature type="compositionally biased region" description="Basic and acidic residues" evidence="1">
    <location>
        <begin position="1"/>
        <end position="16"/>
    </location>
</feature>
<evidence type="ECO:0000313" key="2">
    <source>
        <dbReference type="EMBL" id="KAJ7088724.1"/>
    </source>
</evidence>
<name>A0AAD6XP30_9AGAR</name>
<organism evidence="2 3">
    <name type="scientific">Mycena belliarum</name>
    <dbReference type="NCBI Taxonomy" id="1033014"/>
    <lineage>
        <taxon>Eukaryota</taxon>
        <taxon>Fungi</taxon>
        <taxon>Dikarya</taxon>
        <taxon>Basidiomycota</taxon>
        <taxon>Agaricomycotina</taxon>
        <taxon>Agaricomycetes</taxon>
        <taxon>Agaricomycetidae</taxon>
        <taxon>Agaricales</taxon>
        <taxon>Marasmiineae</taxon>
        <taxon>Mycenaceae</taxon>
        <taxon>Mycena</taxon>
    </lineage>
</organism>